<feature type="non-terminal residue" evidence="1">
    <location>
        <position position="59"/>
    </location>
</feature>
<dbReference type="AlphaFoldDB" id="A0A432V4V3"/>
<name>A0A432V4V3_9HYPH</name>
<protein>
    <submittedName>
        <fullName evidence="1">Acetylornithine deacetylase</fullName>
    </submittedName>
</protein>
<dbReference type="SUPFAM" id="SSF53187">
    <property type="entry name" value="Zn-dependent exopeptidases"/>
    <property type="match status" value="1"/>
</dbReference>
<sequence length="59" mass="6599">MTTQRQAILDTIDRHREKAVEFLQKMVAIPSVTGDEAAIQAFVAEYMTGIGLAVDMWET</sequence>
<evidence type="ECO:0000313" key="2">
    <source>
        <dbReference type="Proteomes" id="UP000281647"/>
    </source>
</evidence>
<gene>
    <name evidence="1" type="ORF">EET67_14985</name>
</gene>
<organism evidence="1 2">
    <name type="scientific">Borborobacter arsenicus</name>
    <dbReference type="NCBI Taxonomy" id="1851146"/>
    <lineage>
        <taxon>Bacteria</taxon>
        <taxon>Pseudomonadati</taxon>
        <taxon>Pseudomonadota</taxon>
        <taxon>Alphaproteobacteria</taxon>
        <taxon>Hyphomicrobiales</taxon>
        <taxon>Phyllobacteriaceae</taxon>
        <taxon>Borborobacter</taxon>
    </lineage>
</organism>
<dbReference type="Gene3D" id="3.40.630.10">
    <property type="entry name" value="Zn peptidases"/>
    <property type="match status" value="1"/>
</dbReference>
<accession>A0A432V4V3</accession>
<dbReference type="EMBL" id="RKST01000014">
    <property type="protein sequence ID" value="RUM97160.1"/>
    <property type="molecule type" value="Genomic_DNA"/>
</dbReference>
<reference evidence="1 2" key="1">
    <citation type="submission" date="2018-11" db="EMBL/GenBank/DDBJ databases">
        <title>Pseudaminobacter arsenicus sp. nov., an arsenic-resistant bacterium isolated from arsenic-rich aquifers.</title>
        <authorList>
            <person name="Mu Y."/>
        </authorList>
    </citation>
    <scope>NUCLEOTIDE SEQUENCE [LARGE SCALE GENOMIC DNA]</scope>
    <source>
        <strain evidence="1 2">CB3</strain>
    </source>
</reference>
<evidence type="ECO:0000313" key="1">
    <source>
        <dbReference type="EMBL" id="RUM97160.1"/>
    </source>
</evidence>
<comment type="caution">
    <text evidence="1">The sequence shown here is derived from an EMBL/GenBank/DDBJ whole genome shotgun (WGS) entry which is preliminary data.</text>
</comment>
<proteinExistence type="predicted"/>
<keyword evidence="2" id="KW-1185">Reference proteome</keyword>
<dbReference type="Proteomes" id="UP000281647">
    <property type="component" value="Unassembled WGS sequence"/>
</dbReference>